<evidence type="ECO:0000256" key="1">
    <source>
        <dbReference type="ARBA" id="ARBA00007091"/>
    </source>
</evidence>
<dbReference type="EMBL" id="KX270288">
    <property type="protein sequence ID" value="ANS56354.1"/>
    <property type="molecule type" value="mRNA"/>
</dbReference>
<dbReference type="SUPFAM" id="SSF49777">
    <property type="entry name" value="PEBP-like"/>
    <property type="match status" value="1"/>
</dbReference>
<proteinExistence type="evidence at transcript level"/>
<dbReference type="Pfam" id="PF01161">
    <property type="entry name" value="PBP"/>
    <property type="match status" value="1"/>
</dbReference>
<protein>
    <submittedName>
        <fullName evidence="2">FT-like protein</fullName>
    </submittedName>
</protein>
<organism evidence="2">
    <name type="scientific">Pinus armandii</name>
    <name type="common">Chinese white pine</name>
    <dbReference type="NCBI Taxonomy" id="88733"/>
    <lineage>
        <taxon>Eukaryota</taxon>
        <taxon>Viridiplantae</taxon>
        <taxon>Streptophyta</taxon>
        <taxon>Embryophyta</taxon>
        <taxon>Tracheophyta</taxon>
        <taxon>Spermatophyta</taxon>
        <taxon>Pinopsida</taxon>
        <taxon>Pinidae</taxon>
        <taxon>Conifers I</taxon>
        <taxon>Pinales</taxon>
        <taxon>Pinaceae</taxon>
        <taxon>Pinus</taxon>
        <taxon>Pinus subgen. Strobus</taxon>
    </lineage>
</organism>
<dbReference type="InterPro" id="IPR008914">
    <property type="entry name" value="PEBP"/>
</dbReference>
<dbReference type="CDD" id="cd00866">
    <property type="entry name" value="PEBP_euk"/>
    <property type="match status" value="1"/>
</dbReference>
<comment type="similarity">
    <text evidence="1">Belongs to the phosphatidylethanolamine-binding protein family.</text>
</comment>
<accession>A0A1B1LTI0</accession>
<evidence type="ECO:0000313" key="2">
    <source>
        <dbReference type="EMBL" id="ANS56354.1"/>
    </source>
</evidence>
<sequence>MSRYSNPLLMLRVIGDVLDRFVPCVNLAVTYASRQVINGCELKPSAVVFAPRVIIGGEDLRDFYTLVMTDPDAPNPSNPIQREYLLWMVTDIPAATIASLGIELAPYESPRPTIGIHRYIFVLFKQMGRETVFPPMSRINFNTRDFAYTNGLGLPVAAVYFNAQREPVGRTRRR</sequence>
<dbReference type="PANTHER" id="PTHR11362">
    <property type="entry name" value="PHOSPHATIDYLETHANOLAMINE-BINDING PROTEIN"/>
    <property type="match status" value="1"/>
</dbReference>
<reference evidence="2" key="1">
    <citation type="journal article" date="2016" name="New Phytol.">
        <title>Revisiting the phosphatidylethanolamine-binding protein (PEBP) gene family reveals cryptic FLOWERING LOCUS T gene homologs in gymnosperms and sheds new light on functional evolution.</title>
        <authorList>
            <person name="Liu Y.Y."/>
            <person name="Yang K.Z."/>
            <person name="Wei X.X."/>
            <person name="Wang X.Q."/>
        </authorList>
    </citation>
    <scope>NUCLEOTIDE SEQUENCE</scope>
    <source>
        <strain evidence="2">12</strain>
    </source>
</reference>
<dbReference type="FunFam" id="3.90.280.10:FF:000001">
    <property type="entry name" value="Terminal flower 1"/>
    <property type="match status" value="1"/>
</dbReference>
<dbReference type="InterPro" id="IPR036610">
    <property type="entry name" value="PEBP-like_sf"/>
</dbReference>
<dbReference type="InterPro" id="IPR035810">
    <property type="entry name" value="PEBP_euk"/>
</dbReference>
<dbReference type="AlphaFoldDB" id="A0A1B1LTI0"/>
<dbReference type="PANTHER" id="PTHR11362:SF82">
    <property type="entry name" value="PHOSPHATIDYLETHANOLAMINE-BINDING PROTEIN 4"/>
    <property type="match status" value="1"/>
</dbReference>
<name>A0A1B1LTI0_PINAR</name>
<dbReference type="Gene3D" id="3.90.280.10">
    <property type="entry name" value="PEBP-like"/>
    <property type="match status" value="1"/>
</dbReference>
<reference evidence="2" key="2">
    <citation type="submission" date="2016-05" db="EMBL/GenBank/DDBJ databases">
        <authorList>
            <person name="Lavstsen T."/>
            <person name="Jespersen J.S."/>
        </authorList>
    </citation>
    <scope>NUCLEOTIDE SEQUENCE</scope>
    <source>
        <strain evidence="2">12</strain>
    </source>
</reference>